<keyword evidence="2" id="KW-1185">Reference proteome</keyword>
<proteinExistence type="predicted"/>
<accession>A0A0F3IXS5</accession>
<reference evidence="1 2" key="1">
    <citation type="submission" date="2015-03" db="EMBL/GenBank/DDBJ databases">
        <title>Draft genome sequence of Elstera litoralis.</title>
        <authorList>
            <person name="Rahalkar M.C."/>
            <person name="Dhakephalkar P.K."/>
            <person name="Pore S.D."/>
            <person name="Arora P."/>
            <person name="Kapse N.G."/>
            <person name="Pandit P.S."/>
        </authorList>
    </citation>
    <scope>NUCLEOTIDE SEQUENCE [LARGE SCALE GENOMIC DNA]</scope>
    <source>
        <strain evidence="1 2">Dia-1</strain>
    </source>
</reference>
<sequence>YGVLRGVDVLASLGQPISRVSLPSSNRNHQDQQLIVPDLIDQTIPCGARFDLTPIWMAAEFGGRHARHFYTLRQLLLKQ</sequence>
<evidence type="ECO:0000313" key="1">
    <source>
        <dbReference type="EMBL" id="KJV10394.1"/>
    </source>
</evidence>
<organism evidence="1 2">
    <name type="scientific">Elstera litoralis</name>
    <dbReference type="NCBI Taxonomy" id="552518"/>
    <lineage>
        <taxon>Bacteria</taxon>
        <taxon>Pseudomonadati</taxon>
        <taxon>Pseudomonadota</taxon>
        <taxon>Alphaproteobacteria</taxon>
        <taxon>Rhodospirillales</taxon>
        <taxon>Rhodospirillaceae</taxon>
        <taxon>Elstera</taxon>
    </lineage>
</organism>
<gene>
    <name evidence="1" type="ORF">VZ95_05115</name>
</gene>
<comment type="caution">
    <text evidence="1">The sequence shown here is derived from an EMBL/GenBank/DDBJ whole genome shotgun (WGS) entry which is preliminary data.</text>
</comment>
<name>A0A0F3IXS5_9PROT</name>
<dbReference type="AlphaFoldDB" id="A0A0F3IXS5"/>
<dbReference type="EMBL" id="LAJY01000100">
    <property type="protein sequence ID" value="KJV10394.1"/>
    <property type="molecule type" value="Genomic_DNA"/>
</dbReference>
<feature type="non-terminal residue" evidence="1">
    <location>
        <position position="1"/>
    </location>
</feature>
<evidence type="ECO:0000313" key="2">
    <source>
        <dbReference type="Proteomes" id="UP000033774"/>
    </source>
</evidence>
<protein>
    <submittedName>
        <fullName evidence="1">Uncharacterized protein</fullName>
    </submittedName>
</protein>
<dbReference type="Proteomes" id="UP000033774">
    <property type="component" value="Unassembled WGS sequence"/>
</dbReference>